<dbReference type="AlphaFoldDB" id="A0A1I4S874"/>
<feature type="transmembrane region" description="Helical" evidence="2">
    <location>
        <begin position="80"/>
        <end position="99"/>
    </location>
</feature>
<dbReference type="InterPro" id="IPR021878">
    <property type="entry name" value="TgpA_N"/>
</dbReference>
<keyword evidence="2" id="KW-0812">Transmembrane</keyword>
<feature type="transmembrane region" description="Helical" evidence="2">
    <location>
        <begin position="550"/>
        <end position="570"/>
    </location>
</feature>
<dbReference type="Pfam" id="PF13559">
    <property type="entry name" value="DUF4129"/>
    <property type="match status" value="1"/>
</dbReference>
<organism evidence="4 5">
    <name type="scientific">Halopseudomonas yangmingensis</name>
    <dbReference type="NCBI Taxonomy" id="1720063"/>
    <lineage>
        <taxon>Bacteria</taxon>
        <taxon>Pseudomonadati</taxon>
        <taxon>Pseudomonadota</taxon>
        <taxon>Gammaproteobacteria</taxon>
        <taxon>Pseudomonadales</taxon>
        <taxon>Pseudomonadaceae</taxon>
        <taxon>Halopseudomonas</taxon>
    </lineage>
</organism>
<dbReference type="InterPro" id="IPR025403">
    <property type="entry name" value="TgpA-like_C"/>
</dbReference>
<keyword evidence="5" id="KW-1185">Reference proteome</keyword>
<dbReference type="PANTHER" id="PTHR42736">
    <property type="entry name" value="PROTEIN-GLUTAMINE GAMMA-GLUTAMYLTRANSFERASE"/>
    <property type="match status" value="1"/>
</dbReference>
<dbReference type="OrthoDB" id="9804872at2"/>
<proteinExistence type="predicted"/>
<dbReference type="STRING" id="1720063.SAMN05216217_10949"/>
<gene>
    <name evidence="4" type="ORF">SAMN05216217_10949</name>
</gene>
<dbReference type="PANTHER" id="PTHR42736:SF1">
    <property type="entry name" value="PROTEIN-GLUTAMINE GAMMA-GLUTAMYLTRANSFERASE"/>
    <property type="match status" value="1"/>
</dbReference>
<dbReference type="InterPro" id="IPR038765">
    <property type="entry name" value="Papain-like_cys_pep_sf"/>
</dbReference>
<dbReference type="RefSeq" id="WP_093476055.1">
    <property type="nucleotide sequence ID" value="NZ_FOUI01000009.1"/>
</dbReference>
<dbReference type="Gene3D" id="3.10.620.30">
    <property type="match status" value="1"/>
</dbReference>
<dbReference type="InterPro" id="IPR002931">
    <property type="entry name" value="Transglutaminase-like"/>
</dbReference>
<keyword evidence="2" id="KW-0472">Membrane</keyword>
<dbReference type="EMBL" id="FOUI01000009">
    <property type="protein sequence ID" value="SFM60541.1"/>
    <property type="molecule type" value="Genomic_DNA"/>
</dbReference>
<evidence type="ECO:0000313" key="5">
    <source>
        <dbReference type="Proteomes" id="UP000243629"/>
    </source>
</evidence>
<feature type="region of interest" description="Disordered" evidence="1">
    <location>
        <begin position="664"/>
        <end position="684"/>
    </location>
</feature>
<feature type="transmembrane region" description="Helical" evidence="2">
    <location>
        <begin position="106"/>
        <end position="124"/>
    </location>
</feature>
<feature type="transmembrane region" description="Helical" evidence="2">
    <location>
        <begin position="31"/>
        <end position="47"/>
    </location>
</feature>
<dbReference type="SUPFAM" id="SSF54001">
    <property type="entry name" value="Cysteine proteinases"/>
    <property type="match status" value="1"/>
</dbReference>
<keyword evidence="2" id="KW-1133">Transmembrane helix</keyword>
<dbReference type="GO" id="GO:0008233">
    <property type="term" value="F:peptidase activity"/>
    <property type="evidence" value="ECO:0007669"/>
    <property type="project" value="UniProtKB-KW"/>
</dbReference>
<dbReference type="Pfam" id="PF11992">
    <property type="entry name" value="TgpA_N"/>
    <property type="match status" value="1"/>
</dbReference>
<dbReference type="Pfam" id="PF01841">
    <property type="entry name" value="Transglut_core"/>
    <property type="match status" value="1"/>
</dbReference>
<evidence type="ECO:0000313" key="4">
    <source>
        <dbReference type="EMBL" id="SFM60541.1"/>
    </source>
</evidence>
<sequence>MSTPGELIPRSSLAWLLVAQLTVILPHLPRLPLWAGAFWLLCVLWRIQIQRMRWTFPSLLIRALGLLLVFGMVFSHLRTLIGLDATVMLLVLLFMLKLLEMRTPRDALVVIYLGFFVTATAFLFDQGILLTLYQVGVLLVLVAALVGLQQTAGRQNPLSALRVGGMLLLQAVPLMLVLFLLFPRIAPLWAVNAPGSARMTGLAESMAPADVAELARSGALAFRVSFDGDIPPASELYWRSMTLADFDGRRWSMGAPLLSRVSWEPRGPQFDYQVVAGASGQPWLFALRGASSNDPGVLQTADFNLRARAALNAITSYQVQSRPQSLLQPEGLNAAERARFLALPEGVDPRSRAWAAELRTRHAGDADLIDSLMQHFNREPYHYTLRPQRLGQHSNDEFLFDTQRGFCAHYAGAMTFVLRAAGIPARVVAGYQGGELNPRGNHLLIHQFDAHAWVEAWLPEQGWVTYDPTFAVAPERIERGLQDAVRGEGSFLEDAFLSPVRYREVGWINQSRLFWDDVNYQWQLRVLGYQSEQQLRFLQNWFGTTDWQRIAIWALLLVLLATVPVVLWILRPARRAADWRVRAWQRLDRRLARIGLQAQPGEGPRSWELRLMQHLPGQRAELKAFFEQFVQVTYAEPEAGSRRSGRKALQQSLRVLLRRLPRRRPPQPTRVLDEVLSSGSQPPL</sequence>
<accession>A0A1I4S874</accession>
<feature type="domain" description="Transglutaminase-like" evidence="3">
    <location>
        <begin position="399"/>
        <end position="470"/>
    </location>
</feature>
<feature type="transmembrane region" description="Helical" evidence="2">
    <location>
        <begin position="160"/>
        <end position="182"/>
    </location>
</feature>
<dbReference type="Proteomes" id="UP000243629">
    <property type="component" value="Unassembled WGS sequence"/>
</dbReference>
<keyword evidence="4" id="KW-0645">Protease</keyword>
<dbReference type="SMART" id="SM00460">
    <property type="entry name" value="TGc"/>
    <property type="match status" value="1"/>
</dbReference>
<feature type="transmembrane region" description="Helical" evidence="2">
    <location>
        <begin position="54"/>
        <end position="74"/>
    </location>
</feature>
<dbReference type="InterPro" id="IPR052901">
    <property type="entry name" value="Bact_TGase-like"/>
</dbReference>
<dbReference type="GO" id="GO:0006508">
    <property type="term" value="P:proteolysis"/>
    <property type="evidence" value="ECO:0007669"/>
    <property type="project" value="UniProtKB-KW"/>
</dbReference>
<protein>
    <submittedName>
        <fullName evidence="4">Transglutaminase-like enzyme, putative cysteine protease</fullName>
    </submittedName>
</protein>
<keyword evidence="4" id="KW-0378">Hydrolase</keyword>
<reference evidence="5" key="1">
    <citation type="submission" date="2016-10" db="EMBL/GenBank/DDBJ databases">
        <authorList>
            <person name="Varghese N."/>
            <person name="Submissions S."/>
        </authorList>
    </citation>
    <scope>NUCLEOTIDE SEQUENCE [LARGE SCALE GENOMIC DNA]</scope>
    <source>
        <strain evidence="5">DSM 24213</strain>
    </source>
</reference>
<name>A0A1I4S874_9GAMM</name>
<evidence type="ECO:0000256" key="2">
    <source>
        <dbReference type="SAM" id="Phobius"/>
    </source>
</evidence>
<evidence type="ECO:0000259" key="3">
    <source>
        <dbReference type="SMART" id="SM00460"/>
    </source>
</evidence>
<feature type="transmembrane region" description="Helical" evidence="2">
    <location>
        <begin position="130"/>
        <end position="148"/>
    </location>
</feature>
<evidence type="ECO:0000256" key="1">
    <source>
        <dbReference type="SAM" id="MobiDB-lite"/>
    </source>
</evidence>